<keyword evidence="6" id="KW-0378">Hydrolase</keyword>
<feature type="domain" description="Type I restriction modification DNA specificity" evidence="5">
    <location>
        <begin position="244"/>
        <end position="411"/>
    </location>
</feature>
<keyword evidence="2" id="KW-0680">Restriction system</keyword>
<dbReference type="InterPro" id="IPR052021">
    <property type="entry name" value="Type-I_RS_S_subunit"/>
</dbReference>
<feature type="domain" description="Type I restriction modification DNA specificity" evidence="5">
    <location>
        <begin position="16"/>
        <end position="198"/>
    </location>
</feature>
<dbReference type="PANTHER" id="PTHR30408">
    <property type="entry name" value="TYPE-1 RESTRICTION ENZYME ECOKI SPECIFICITY PROTEIN"/>
    <property type="match status" value="1"/>
</dbReference>
<proteinExistence type="inferred from homology"/>
<evidence type="ECO:0000256" key="2">
    <source>
        <dbReference type="ARBA" id="ARBA00022747"/>
    </source>
</evidence>
<reference evidence="6 7" key="1">
    <citation type="submission" date="2023-07" db="EMBL/GenBank/DDBJ databases">
        <title>Genomic Encyclopedia of Type Strains, Phase IV (KMG-IV): sequencing the most valuable type-strain genomes for metagenomic binning, comparative biology and taxonomic classification.</title>
        <authorList>
            <person name="Goeker M."/>
        </authorList>
    </citation>
    <scope>NUCLEOTIDE SEQUENCE [LARGE SCALE GENOMIC DNA]</scope>
    <source>
        <strain evidence="6 7">DSM 23837</strain>
    </source>
</reference>
<organism evidence="6 7">
    <name type="scientific">Bacillus chungangensis</name>
    <dbReference type="NCBI Taxonomy" id="587633"/>
    <lineage>
        <taxon>Bacteria</taxon>
        <taxon>Bacillati</taxon>
        <taxon>Bacillota</taxon>
        <taxon>Bacilli</taxon>
        <taxon>Bacillales</taxon>
        <taxon>Bacillaceae</taxon>
        <taxon>Bacillus</taxon>
    </lineage>
</organism>
<protein>
    <submittedName>
        <fullName evidence="6">Type I restriction enzyme S subunit</fullName>
        <ecNumber evidence="6">3.1.21.3</ecNumber>
    </submittedName>
</protein>
<evidence type="ECO:0000313" key="7">
    <source>
        <dbReference type="Proteomes" id="UP001223586"/>
    </source>
</evidence>
<keyword evidence="3" id="KW-0238">DNA-binding</keyword>
<evidence type="ECO:0000256" key="4">
    <source>
        <dbReference type="SAM" id="Coils"/>
    </source>
</evidence>
<gene>
    <name evidence="6" type="ORF">J2S08_002303</name>
</gene>
<dbReference type="Gene3D" id="3.90.220.20">
    <property type="entry name" value="DNA methylase specificity domains"/>
    <property type="match status" value="2"/>
</dbReference>
<evidence type="ECO:0000313" key="6">
    <source>
        <dbReference type="EMBL" id="MDQ0176459.1"/>
    </source>
</evidence>
<keyword evidence="7" id="KW-1185">Reference proteome</keyword>
<keyword evidence="4" id="KW-0175">Coiled coil</keyword>
<feature type="coiled-coil region" evidence="4">
    <location>
        <begin position="393"/>
        <end position="420"/>
    </location>
</feature>
<accession>A0ABT9WTC2</accession>
<evidence type="ECO:0000259" key="5">
    <source>
        <dbReference type="Pfam" id="PF01420"/>
    </source>
</evidence>
<evidence type="ECO:0000256" key="3">
    <source>
        <dbReference type="ARBA" id="ARBA00023125"/>
    </source>
</evidence>
<dbReference type="EMBL" id="JAUSTT010000013">
    <property type="protein sequence ID" value="MDQ0176459.1"/>
    <property type="molecule type" value="Genomic_DNA"/>
</dbReference>
<dbReference type="SUPFAM" id="SSF116734">
    <property type="entry name" value="DNA methylase specificity domain"/>
    <property type="match status" value="2"/>
</dbReference>
<dbReference type="Pfam" id="PF01420">
    <property type="entry name" value="Methylase_S"/>
    <property type="match status" value="2"/>
</dbReference>
<dbReference type="GO" id="GO:0009035">
    <property type="term" value="F:type I site-specific deoxyribonuclease activity"/>
    <property type="evidence" value="ECO:0007669"/>
    <property type="project" value="UniProtKB-EC"/>
</dbReference>
<comment type="caution">
    <text evidence="6">The sequence shown here is derived from an EMBL/GenBank/DDBJ whole genome shotgun (WGS) entry which is preliminary data.</text>
</comment>
<dbReference type="EC" id="3.1.21.3" evidence="6"/>
<evidence type="ECO:0000256" key="1">
    <source>
        <dbReference type="ARBA" id="ARBA00010923"/>
    </source>
</evidence>
<dbReference type="InterPro" id="IPR044946">
    <property type="entry name" value="Restrct_endonuc_typeI_TRD_sf"/>
</dbReference>
<dbReference type="PANTHER" id="PTHR30408:SF12">
    <property type="entry name" value="TYPE I RESTRICTION ENZYME MJAVIII SPECIFICITY SUBUNIT"/>
    <property type="match status" value="1"/>
</dbReference>
<sequence length="423" mass="48084">MGNKRTPEIRFPGFTEGWKQRKLDSIVDRIKSYSLSRDVETSEYTGYKYIHYGDIHTKVADVIDESSNLPNIKAGNYELLEKGDLVLADASEDYQGIATPAVITIDTPYKLVSGLHTIALRPKQVDSLFLYYLIHSPIFRKYGYKTGTGMKVFGISVTNLLKFESMFPLLEEQIKIGNFLKQLDDTIALHQQELTTLKLTKQGFLQKMFLKEGESVPEVRFPGFTRDWEQRKFFDNIKSIIDFRGRTPKKLGLEWSERGYLALSALNVKNGYIDPSADAHYGDEELYQKWMGGRELKQGQVLFTTEAPMGNVAQVPDNKGYILSQRTIAFDVHENKITNEFLSVLLCSPKVFNELSSLSSGGTAKGVSQKSLSQLKVEVPKSLDEQIKIGDFFKKLDNTIALHQRELEALKETKKAFLQKMFV</sequence>
<dbReference type="RefSeq" id="WP_307229622.1">
    <property type="nucleotide sequence ID" value="NZ_JAUSTT010000013.1"/>
</dbReference>
<name>A0ABT9WTC2_9BACI</name>
<comment type="similarity">
    <text evidence="1">Belongs to the type-I restriction system S methylase family.</text>
</comment>
<dbReference type="InterPro" id="IPR000055">
    <property type="entry name" value="Restrct_endonuc_typeI_TRD"/>
</dbReference>
<dbReference type="Proteomes" id="UP001223586">
    <property type="component" value="Unassembled WGS sequence"/>
</dbReference>